<proteinExistence type="predicted"/>
<sequence>MEEDEATETKSENSETFIAARLEQTLAAFDEELAAMEGSPEDSESGSLPSETDSHLPQNCKAADDVPAAVPVTIIDEVPEADIAMHYSGEGGGDALPSQTQANGDAPVSPGKPSNENNNAGSFSKGCVNNGSPCLFNGLLRQQSPGPEFRRQNEEEQKCVSEAQPSSREERNKDEADLAVVPENATNFEPPNKSNGTKENVKSLSERNATEVLPSRTNTESECRPASVRSVDGLEAAPPPSPWSSRVHNVIASYEPKMGLTTFKVVPPRPELKRFDRDVSLSTGAIKIDELGNLVTPNTGGTRKVAVNMPPSETGETLIGRARAYWRSNSAEKTFEESPVGYPNKPPVIPNSKPLNKPSETKHGCPMSQKVAAVPLVGPKVVGNNWGSEKIRPSFDVIQDPGKSTIVPAGNKDKTGLLFQKPPRRTSSHYVASAIAKSLDPPQLRTNWERRDKEEDNCAQRGTNAEVESFLKRRIIVAKSFSVEPQPARTMEGCSGISSCNTNTANKLPSGSQSQMTNNTANMKALNETSATSSYRRSFSAPFTTVSSQDGVAEEETGSDSAQNAIVRDTSTMLSNVFFQSEEPAGQNKSLSFLRSFNAPLSSGSLAKSSSGHTDHRGSLECNGTTLVNHVASETGESFDRASARDELDLHASNDSNIYSVFGPKKKFKPVIQKPPPKDRSLHSALMEAIQTAGGREKLRKISDTDNGTHKKASVSLPENERSALLAAIRGHSGASMLRKVKAESLHCVAGIVASQ</sequence>
<evidence type="ECO:0000313" key="1">
    <source>
        <dbReference type="EMBL" id="KAH8010452.1"/>
    </source>
</evidence>
<accession>A0ACB8FTX6</accession>
<keyword evidence="2" id="KW-1185">Reference proteome</keyword>
<comment type="caution">
    <text evidence="1">The sequence shown here is derived from an EMBL/GenBank/DDBJ whole genome shotgun (WGS) entry which is preliminary data.</text>
</comment>
<dbReference type="EMBL" id="CM037624">
    <property type="protein sequence ID" value="KAH8010452.1"/>
    <property type="molecule type" value="Genomic_DNA"/>
</dbReference>
<evidence type="ECO:0000313" key="2">
    <source>
        <dbReference type="Proteomes" id="UP000827872"/>
    </source>
</evidence>
<reference evidence="1" key="1">
    <citation type="submission" date="2021-08" db="EMBL/GenBank/DDBJ databases">
        <title>The first chromosome-level gecko genome reveals the dynamic sex chromosomes of Neotropical dwarf geckos (Sphaerodactylidae: Sphaerodactylus).</title>
        <authorList>
            <person name="Pinto B.J."/>
            <person name="Keating S.E."/>
            <person name="Gamble T."/>
        </authorList>
    </citation>
    <scope>NUCLEOTIDE SEQUENCE</scope>
    <source>
        <strain evidence="1">TG3544</strain>
    </source>
</reference>
<dbReference type="Proteomes" id="UP000827872">
    <property type="component" value="Linkage Group LG11"/>
</dbReference>
<protein>
    <submittedName>
        <fullName evidence="1">Uncharacterized protein</fullName>
    </submittedName>
</protein>
<organism evidence="1 2">
    <name type="scientific">Sphaerodactylus townsendi</name>
    <dbReference type="NCBI Taxonomy" id="933632"/>
    <lineage>
        <taxon>Eukaryota</taxon>
        <taxon>Metazoa</taxon>
        <taxon>Chordata</taxon>
        <taxon>Craniata</taxon>
        <taxon>Vertebrata</taxon>
        <taxon>Euteleostomi</taxon>
        <taxon>Lepidosauria</taxon>
        <taxon>Squamata</taxon>
        <taxon>Bifurcata</taxon>
        <taxon>Gekkota</taxon>
        <taxon>Sphaerodactylidae</taxon>
        <taxon>Sphaerodactylus</taxon>
    </lineage>
</organism>
<gene>
    <name evidence="1" type="ORF">K3G42_004496</name>
</gene>
<name>A0ACB8FTX6_9SAUR</name>